<dbReference type="EnsemblMetazoa" id="AAEL005585-RA">
    <property type="protein sequence ID" value="AAEL005585-PA"/>
    <property type="gene ID" value="AAEL005585"/>
</dbReference>
<dbReference type="Pfam" id="PF13894">
    <property type="entry name" value="zf-C2H2_4"/>
    <property type="match status" value="1"/>
</dbReference>
<dbReference type="AlphaFoldDB" id="A0A1S4FB11"/>
<dbReference type="PANTHER" id="PTHR24379">
    <property type="entry name" value="KRAB AND ZINC FINGER DOMAIN-CONTAINING"/>
    <property type="match status" value="1"/>
</dbReference>
<feature type="domain" description="C2H2-type" evidence="5">
    <location>
        <begin position="702"/>
        <end position="727"/>
    </location>
</feature>
<dbReference type="SUPFAM" id="SSF57667">
    <property type="entry name" value="beta-beta-alpha zinc fingers"/>
    <property type="match status" value="5"/>
</dbReference>
<dbReference type="OrthoDB" id="7736123at2759"/>
<keyword evidence="1" id="KW-0479">Metal-binding</keyword>
<keyword evidence="7" id="KW-1185">Reference proteome</keyword>
<feature type="domain" description="C2H2-type" evidence="5">
    <location>
        <begin position="248"/>
        <end position="275"/>
    </location>
</feature>
<feature type="domain" description="C2H2-type" evidence="5">
    <location>
        <begin position="730"/>
        <end position="757"/>
    </location>
</feature>
<feature type="domain" description="C2H2-type" evidence="5">
    <location>
        <begin position="625"/>
        <end position="653"/>
    </location>
</feature>
<reference evidence="6" key="2">
    <citation type="submission" date="2021-02" db="UniProtKB">
        <authorList>
            <consortium name="EnsemblMetazoa"/>
        </authorList>
    </citation>
    <scope>IDENTIFICATION</scope>
    <source>
        <strain evidence="6">LVP_AGWG</strain>
    </source>
</reference>
<feature type="domain" description="C2H2-type" evidence="5">
    <location>
        <begin position="279"/>
        <end position="304"/>
    </location>
</feature>
<keyword evidence="4" id="KW-0862">Zinc</keyword>
<evidence type="ECO:0000313" key="6">
    <source>
        <dbReference type="EnsemblMetazoa" id="AAEL005585-PA"/>
    </source>
</evidence>
<dbReference type="InterPro" id="IPR013087">
    <property type="entry name" value="Znf_C2H2_type"/>
</dbReference>
<gene>
    <name evidence="6" type="primary">5566706</name>
</gene>
<organism evidence="6 7">
    <name type="scientific">Aedes aegypti</name>
    <name type="common">Yellowfever mosquito</name>
    <name type="synonym">Culex aegypti</name>
    <dbReference type="NCBI Taxonomy" id="7159"/>
    <lineage>
        <taxon>Eukaryota</taxon>
        <taxon>Metazoa</taxon>
        <taxon>Ecdysozoa</taxon>
        <taxon>Arthropoda</taxon>
        <taxon>Hexapoda</taxon>
        <taxon>Insecta</taxon>
        <taxon>Pterygota</taxon>
        <taxon>Neoptera</taxon>
        <taxon>Endopterygota</taxon>
        <taxon>Diptera</taxon>
        <taxon>Nematocera</taxon>
        <taxon>Culicoidea</taxon>
        <taxon>Culicidae</taxon>
        <taxon>Culicinae</taxon>
        <taxon>Aedini</taxon>
        <taxon>Aedes</taxon>
        <taxon>Stegomyia</taxon>
    </lineage>
</organism>
<evidence type="ECO:0000313" key="7">
    <source>
        <dbReference type="Proteomes" id="UP000008820"/>
    </source>
</evidence>
<dbReference type="GO" id="GO:0008270">
    <property type="term" value="F:zinc ion binding"/>
    <property type="evidence" value="ECO:0007669"/>
    <property type="project" value="UniProtKB-KW"/>
</dbReference>
<feature type="domain" description="C2H2-type" evidence="5">
    <location>
        <begin position="192"/>
        <end position="220"/>
    </location>
</feature>
<dbReference type="Proteomes" id="UP000008820">
    <property type="component" value="Chromosome 3"/>
</dbReference>
<dbReference type="Pfam" id="PF12874">
    <property type="entry name" value="zf-met"/>
    <property type="match status" value="1"/>
</dbReference>
<feature type="domain" description="C2H2-type" evidence="5">
    <location>
        <begin position="542"/>
        <end position="570"/>
    </location>
</feature>
<dbReference type="PROSITE" id="PS00028">
    <property type="entry name" value="ZINC_FINGER_C2H2_1"/>
    <property type="match status" value="10"/>
</dbReference>
<evidence type="ECO:0000256" key="1">
    <source>
        <dbReference type="ARBA" id="ARBA00022723"/>
    </source>
</evidence>
<protein>
    <recommendedName>
        <fullName evidence="5">C2H2-type domain-containing protein</fullName>
    </recommendedName>
</protein>
<dbReference type="InterPro" id="IPR036236">
    <property type="entry name" value="Znf_C2H2_sf"/>
</dbReference>
<name>A0A1S4FB11_AEDAE</name>
<keyword evidence="2" id="KW-0677">Repeat</keyword>
<dbReference type="InParanoid" id="A0A1S4FB11"/>
<feature type="domain" description="C2H2-type" evidence="5">
    <location>
        <begin position="344"/>
        <end position="372"/>
    </location>
</feature>
<dbReference type="PANTHER" id="PTHR24379:SF121">
    <property type="entry name" value="C2H2-TYPE DOMAIN-CONTAINING PROTEIN"/>
    <property type="match status" value="1"/>
</dbReference>
<dbReference type="Pfam" id="PF00096">
    <property type="entry name" value="zf-C2H2"/>
    <property type="match status" value="3"/>
</dbReference>
<dbReference type="VEuPathDB" id="VectorBase:AAEL005585"/>
<evidence type="ECO:0000256" key="3">
    <source>
        <dbReference type="ARBA" id="ARBA00022771"/>
    </source>
</evidence>
<dbReference type="PROSITE" id="PS50157">
    <property type="entry name" value="ZINC_FINGER_C2H2_2"/>
    <property type="match status" value="9"/>
</dbReference>
<feature type="domain" description="C2H2-type" evidence="5">
    <location>
        <begin position="673"/>
        <end position="700"/>
    </location>
</feature>
<dbReference type="SMART" id="SM00355">
    <property type="entry name" value="ZnF_C2H2"/>
    <property type="match status" value="17"/>
</dbReference>
<keyword evidence="3" id="KW-0863">Zinc-finger</keyword>
<dbReference type="Gene3D" id="3.30.160.60">
    <property type="entry name" value="Classic Zinc Finger"/>
    <property type="match status" value="6"/>
</dbReference>
<evidence type="ECO:0000256" key="2">
    <source>
        <dbReference type="ARBA" id="ARBA00022737"/>
    </source>
</evidence>
<evidence type="ECO:0000256" key="4">
    <source>
        <dbReference type="ARBA" id="ARBA00022833"/>
    </source>
</evidence>
<sequence>MSLLEELIQCAFCQTKTTTFTVIKGDRLCNRCLSTSTYGSNDSTFKVELLDSDESGLFANSRNITIERNADFGIIKTEPSSAGYEPMTSISSLPKGALVHIENDIRDSNHKTPIEIVQGNVGYSNSTSSYLELEQPIQVKQEKIDDDCDMQIESQYHYDDQTANFDIKEEITFEEPCLTEVQLGPVERKPPVSCPQCDKCFPNRAALHQHVRRIHHAKPLDCDVCGLELPNTDRLNYHKRTAHESPQLQCPQCPKKFALPNGLKKHILTHSAPKKDHRLECTICGRKFKSRVRLQRHMERKTVHQERTCPVCGVVIMGYERFEEHLSTHPKPPKTPNRLKDFKISCKYCDHKTTSKTLLRKHNDEYHADEKTVRCRICFVWCNGKALFEQHVQQEHQGNQRQCEVCLEGCVELAELEKHKNNCLGRVLFKCLACPLNYVKREAALKHLQTHEALETLENSISETRSMHKIFTCALCADDRGYEEQPYNEHVKEVHNGYHILCPDCGAKFRLHRSFVNHRSSQCMFGEKSKEKVSIMYAPVVTQCLHCPRSFKNRWRMEEHIRRIHKAKPAECDICGLKLASASLVKSHKLSVHTEANIQCPHCQKKFVSKYYFECHLATHQEGSHLCEECGGKYKTKQILKLHIKRVHNLNKAPRIKTEPAEKSSPTPDTELIKCKVCEKEFKGPVRLRIHMKIHDPNRKQYGCKMCDATFVTRIGLRQHMANKDVHHEVTCAVCNTYFRSRERYEEHMLKHAAESTEG</sequence>
<reference evidence="6 7" key="1">
    <citation type="submission" date="2017-06" db="EMBL/GenBank/DDBJ databases">
        <title>Aedes aegypti genome working group (AGWG) sequencing and assembly.</title>
        <authorList>
            <consortium name="Aedes aegypti Genome Working Group (AGWG)"/>
            <person name="Matthews B.J."/>
        </authorList>
    </citation>
    <scope>NUCLEOTIDE SEQUENCE [LARGE SCALE GENOMIC DNA]</scope>
    <source>
        <strain evidence="6 7">LVP_AGWG</strain>
    </source>
</reference>
<accession>A0A1S4FB11</accession>
<evidence type="ECO:0000259" key="5">
    <source>
        <dbReference type="PROSITE" id="PS50157"/>
    </source>
</evidence>
<proteinExistence type="predicted"/>